<evidence type="ECO:0000256" key="6">
    <source>
        <dbReference type="ARBA" id="ARBA00023053"/>
    </source>
</evidence>
<evidence type="ECO:0000256" key="10">
    <source>
        <dbReference type="ARBA" id="ARBA00035120"/>
    </source>
</evidence>
<comment type="catalytic activity">
    <reaction evidence="11">
        <text>fluoride(in) = fluoride(out)</text>
        <dbReference type="Rhea" id="RHEA:76159"/>
        <dbReference type="ChEBI" id="CHEBI:17051"/>
    </reaction>
    <physiologicalReaction direction="left-to-right" evidence="11">
        <dbReference type="Rhea" id="RHEA:76160"/>
    </physiologicalReaction>
</comment>
<evidence type="ECO:0000256" key="12">
    <source>
        <dbReference type="HAMAP-Rule" id="MF_00454"/>
    </source>
</evidence>
<evidence type="ECO:0000256" key="5">
    <source>
        <dbReference type="ARBA" id="ARBA00022989"/>
    </source>
</evidence>
<protein>
    <recommendedName>
        <fullName evidence="12">Fluoride-specific ion channel FluC</fullName>
    </recommendedName>
</protein>
<keyword evidence="8 12" id="KW-0472">Membrane</keyword>
<sequence length="123" mass="12829">MLVMLGGALGAAGRYWLGGWLLKRMGDGLPWGTLAANLAGSFLAGFIAIWLEQRGTAALPWRAFLVVGVLGALTTYSSLMLECLLLARGARSGVMLGYLAVTLVGGLSLVWLGAQLAHSLRAA</sequence>
<dbReference type="HAMAP" id="MF_00454">
    <property type="entry name" value="FluC"/>
    <property type="match status" value="1"/>
</dbReference>
<evidence type="ECO:0000256" key="8">
    <source>
        <dbReference type="ARBA" id="ARBA00023136"/>
    </source>
</evidence>
<keyword evidence="7 12" id="KW-0406">Ion transport</keyword>
<feature type="binding site" evidence="12">
    <location>
        <position position="74"/>
    </location>
    <ligand>
        <name>Na(+)</name>
        <dbReference type="ChEBI" id="CHEBI:29101"/>
        <note>structural</note>
    </ligand>
</feature>
<feature type="transmembrane region" description="Helical" evidence="12">
    <location>
        <begin position="93"/>
        <end position="114"/>
    </location>
</feature>
<keyword evidence="3" id="KW-0997">Cell inner membrane</keyword>
<evidence type="ECO:0000256" key="11">
    <source>
        <dbReference type="ARBA" id="ARBA00035585"/>
    </source>
</evidence>
<keyword evidence="14" id="KW-1185">Reference proteome</keyword>
<dbReference type="Proteomes" id="UP001589896">
    <property type="component" value="Unassembled WGS sequence"/>
</dbReference>
<keyword evidence="4 12" id="KW-0812">Transmembrane</keyword>
<organism evidence="13 14">
    <name type="scientific">Lysobacter korlensis</name>
    <dbReference type="NCBI Taxonomy" id="553636"/>
    <lineage>
        <taxon>Bacteria</taxon>
        <taxon>Pseudomonadati</taxon>
        <taxon>Pseudomonadota</taxon>
        <taxon>Gammaproteobacteria</taxon>
        <taxon>Lysobacterales</taxon>
        <taxon>Lysobacteraceae</taxon>
        <taxon>Lysobacter</taxon>
    </lineage>
</organism>
<comment type="caution">
    <text evidence="13">The sequence shown here is derived from an EMBL/GenBank/DDBJ whole genome shotgun (WGS) entry which is preliminary data.</text>
</comment>
<dbReference type="PANTHER" id="PTHR28259">
    <property type="entry name" value="FLUORIDE EXPORT PROTEIN 1-RELATED"/>
    <property type="match status" value="1"/>
</dbReference>
<comment type="similarity">
    <text evidence="10 12">Belongs to the fluoride channel Fluc/FEX (TC 1.A.43) family.</text>
</comment>
<feature type="binding site" evidence="12">
    <location>
        <position position="71"/>
    </location>
    <ligand>
        <name>Na(+)</name>
        <dbReference type="ChEBI" id="CHEBI:29101"/>
        <note>structural</note>
    </ligand>
</feature>
<evidence type="ECO:0000256" key="1">
    <source>
        <dbReference type="ARBA" id="ARBA00004651"/>
    </source>
</evidence>
<comment type="subcellular location">
    <subcellularLocation>
        <location evidence="1 12">Cell membrane</location>
        <topology evidence="1 12">Multi-pass membrane protein</topology>
    </subcellularLocation>
</comment>
<keyword evidence="9 12" id="KW-0407">Ion channel</keyword>
<reference evidence="13 14" key="1">
    <citation type="submission" date="2024-09" db="EMBL/GenBank/DDBJ databases">
        <authorList>
            <person name="Sun Q."/>
            <person name="Mori K."/>
        </authorList>
    </citation>
    <scope>NUCLEOTIDE SEQUENCE [LARGE SCALE GENOMIC DNA]</scope>
    <source>
        <strain evidence="13 14">KCTC 23076</strain>
    </source>
</reference>
<feature type="transmembrane region" description="Helical" evidence="12">
    <location>
        <begin position="29"/>
        <end position="51"/>
    </location>
</feature>
<keyword evidence="5 12" id="KW-1133">Transmembrane helix</keyword>
<dbReference type="InterPro" id="IPR003691">
    <property type="entry name" value="FluC"/>
</dbReference>
<feature type="transmembrane region" description="Helical" evidence="12">
    <location>
        <begin position="63"/>
        <end position="87"/>
    </location>
</feature>
<keyword evidence="12" id="KW-0813">Transport</keyword>
<evidence type="ECO:0000256" key="9">
    <source>
        <dbReference type="ARBA" id="ARBA00023303"/>
    </source>
</evidence>
<evidence type="ECO:0000256" key="3">
    <source>
        <dbReference type="ARBA" id="ARBA00022519"/>
    </source>
</evidence>
<dbReference type="EMBL" id="JBHLTG010000001">
    <property type="protein sequence ID" value="MFC0676981.1"/>
    <property type="molecule type" value="Genomic_DNA"/>
</dbReference>
<proteinExistence type="inferred from homology"/>
<evidence type="ECO:0000256" key="7">
    <source>
        <dbReference type="ARBA" id="ARBA00023065"/>
    </source>
</evidence>
<name>A0ABV6RJM0_9GAMM</name>
<evidence type="ECO:0000313" key="14">
    <source>
        <dbReference type="Proteomes" id="UP001589896"/>
    </source>
</evidence>
<keyword evidence="2 12" id="KW-1003">Cell membrane</keyword>
<keyword evidence="12" id="KW-0479">Metal-binding</keyword>
<dbReference type="PANTHER" id="PTHR28259:SF1">
    <property type="entry name" value="FLUORIDE EXPORT PROTEIN 1-RELATED"/>
    <property type="match status" value="1"/>
</dbReference>
<evidence type="ECO:0000256" key="2">
    <source>
        <dbReference type="ARBA" id="ARBA00022475"/>
    </source>
</evidence>
<accession>A0ABV6RJM0</accession>
<evidence type="ECO:0000256" key="4">
    <source>
        <dbReference type="ARBA" id="ARBA00022692"/>
    </source>
</evidence>
<keyword evidence="6 12" id="KW-0915">Sodium</keyword>
<gene>
    <name evidence="12" type="primary">fluC</name>
    <name evidence="12" type="synonym">crcB</name>
    <name evidence="13" type="ORF">ACFFGH_03825</name>
</gene>
<dbReference type="RefSeq" id="WP_386667331.1">
    <property type="nucleotide sequence ID" value="NZ_JBHLTG010000001.1"/>
</dbReference>
<evidence type="ECO:0000313" key="13">
    <source>
        <dbReference type="EMBL" id="MFC0676981.1"/>
    </source>
</evidence>
<dbReference type="Pfam" id="PF02537">
    <property type="entry name" value="CRCB"/>
    <property type="match status" value="1"/>
</dbReference>
<comment type="activity regulation">
    <text evidence="12">Na(+) is not transported, but it plays an essential structural role and its presence is essential for fluoride channel function.</text>
</comment>
<comment type="function">
    <text evidence="12">Fluoride-specific ion channel. Important for reducing fluoride concentration in the cell, thus reducing its toxicity.</text>
</comment>